<keyword evidence="2 6" id="KW-0853">WD repeat</keyword>
<keyword evidence="3" id="KW-0677">Repeat</keyword>
<gene>
    <name evidence="8" type="ORF">Ctob_003751</name>
</gene>
<dbReference type="InterPro" id="IPR002048">
    <property type="entry name" value="EF_hand_dom"/>
</dbReference>
<comment type="caution">
    <text evidence="8">The sequence shown here is derived from an EMBL/GenBank/DDBJ whole genome shotgun (WGS) entry which is preliminary data.</text>
</comment>
<dbReference type="InterPro" id="IPR019775">
    <property type="entry name" value="WD40_repeat_CS"/>
</dbReference>
<feature type="domain" description="EF-hand" evidence="7">
    <location>
        <begin position="818"/>
        <end position="853"/>
    </location>
</feature>
<dbReference type="InterPro" id="IPR015943">
    <property type="entry name" value="WD40/YVTN_repeat-like_dom_sf"/>
</dbReference>
<evidence type="ECO:0000256" key="4">
    <source>
        <dbReference type="ARBA" id="ARBA00023273"/>
    </source>
</evidence>
<dbReference type="PROSITE" id="PS00678">
    <property type="entry name" value="WD_REPEATS_1"/>
    <property type="match status" value="1"/>
</dbReference>
<dbReference type="InterPro" id="IPR011992">
    <property type="entry name" value="EF-hand-dom_pair"/>
</dbReference>
<dbReference type="InterPro" id="IPR036322">
    <property type="entry name" value="WD40_repeat_dom_sf"/>
</dbReference>
<name>A0A0M0JD07_9EUKA</name>
<organism evidence="8 9">
    <name type="scientific">Chrysochromulina tobinii</name>
    <dbReference type="NCBI Taxonomy" id="1460289"/>
    <lineage>
        <taxon>Eukaryota</taxon>
        <taxon>Haptista</taxon>
        <taxon>Haptophyta</taxon>
        <taxon>Prymnesiophyceae</taxon>
        <taxon>Prymnesiales</taxon>
        <taxon>Chrysochromulinaceae</taxon>
        <taxon>Chrysochromulina</taxon>
    </lineage>
</organism>
<dbReference type="SUPFAM" id="SSF50978">
    <property type="entry name" value="WD40 repeat-like"/>
    <property type="match status" value="2"/>
</dbReference>
<accession>A0A0M0JD07</accession>
<dbReference type="PANTHER" id="PTHR13720">
    <property type="entry name" value="WD-40 REPEAT PROTEIN"/>
    <property type="match status" value="1"/>
</dbReference>
<evidence type="ECO:0000313" key="9">
    <source>
        <dbReference type="Proteomes" id="UP000037460"/>
    </source>
</evidence>
<evidence type="ECO:0000259" key="7">
    <source>
        <dbReference type="PROSITE" id="PS50222"/>
    </source>
</evidence>
<dbReference type="InterPro" id="IPR001680">
    <property type="entry name" value="WD40_rpt"/>
</dbReference>
<dbReference type="PROSITE" id="PS50082">
    <property type="entry name" value="WD_REPEATS_2"/>
    <property type="match status" value="1"/>
</dbReference>
<keyword evidence="9" id="KW-1185">Reference proteome</keyword>
<evidence type="ECO:0000256" key="5">
    <source>
        <dbReference type="ARBA" id="ARBA00040994"/>
    </source>
</evidence>
<evidence type="ECO:0000256" key="3">
    <source>
        <dbReference type="ARBA" id="ARBA00022737"/>
    </source>
</evidence>
<dbReference type="Pfam" id="PF00400">
    <property type="entry name" value="WD40"/>
    <property type="match status" value="4"/>
</dbReference>
<evidence type="ECO:0000313" key="8">
    <source>
        <dbReference type="EMBL" id="KOO24380.1"/>
    </source>
</evidence>
<dbReference type="Gene3D" id="2.130.10.10">
    <property type="entry name" value="YVTN repeat-like/Quinoprotein amine dehydrogenase"/>
    <property type="match status" value="2"/>
</dbReference>
<evidence type="ECO:0000256" key="2">
    <source>
        <dbReference type="ARBA" id="ARBA00022574"/>
    </source>
</evidence>
<dbReference type="SMART" id="SM00320">
    <property type="entry name" value="WD40"/>
    <property type="match status" value="9"/>
</dbReference>
<dbReference type="GO" id="GO:0031514">
    <property type="term" value="C:motile cilium"/>
    <property type="evidence" value="ECO:0007669"/>
    <property type="project" value="TreeGrafter"/>
</dbReference>
<dbReference type="AlphaFoldDB" id="A0A0M0JD07"/>
<comment type="subcellular location">
    <subcellularLocation>
        <location evidence="1">Cell projection</location>
        <location evidence="1">Cilium</location>
    </subcellularLocation>
</comment>
<reference evidence="9" key="1">
    <citation type="journal article" date="2015" name="PLoS Genet.">
        <title>Genome Sequence and Transcriptome Analyses of Chrysochromulina tobin: Metabolic Tools for Enhanced Algal Fitness in the Prominent Order Prymnesiales (Haptophyceae).</title>
        <authorList>
            <person name="Hovde B.T."/>
            <person name="Deodato C.R."/>
            <person name="Hunsperger H.M."/>
            <person name="Ryken S.A."/>
            <person name="Yost W."/>
            <person name="Jha R.K."/>
            <person name="Patterson J."/>
            <person name="Monnat R.J. Jr."/>
            <person name="Barlow S.B."/>
            <person name="Starkenburg S.R."/>
            <person name="Cattolico R.A."/>
        </authorList>
    </citation>
    <scope>NUCLEOTIDE SEQUENCE</scope>
    <source>
        <strain evidence="9">CCMP291</strain>
    </source>
</reference>
<proteinExistence type="predicted"/>
<evidence type="ECO:0000256" key="1">
    <source>
        <dbReference type="ARBA" id="ARBA00004138"/>
    </source>
</evidence>
<dbReference type="PANTHER" id="PTHR13720:SF13">
    <property type="entry name" value="CILIA- AND FLAGELLA-ASSOCIATED PROTEIN 251"/>
    <property type="match status" value="1"/>
</dbReference>
<dbReference type="Proteomes" id="UP000037460">
    <property type="component" value="Unassembled WGS sequence"/>
</dbReference>
<sequence length="901" mass="95735">MAMAESSNALSLSWVFGFADRCPVTNLCDANRAAIFYASAHTGIIYDLNSKSQQLLQGHCNPITCTCASADRRLVATSDRGADSMLVVWDSYSTQPVKTIATPHPHGVHAMDMSPDGKYLVTLSEPAPEGEAGGPQVIAVWDCSPAGSSDTPIYSAMVTSPSGEAAELQISVRLDPSDPTQIVTNGASVVIFWSFAEGGLTYYSPPLSSHDFKQSIGTLTKSTFLPGSTKAVTATADGDCVLWDVLDSGPAEYTTERRAAKIVRLHTGAVTNILTVGKYLVSGGADGHVRFYDFEFRIIAWFEDLDAGAISSISFAVPTSSGKAAKAAADAAASGVLSCPDFVVGTSNSLIVSCRPSMFDELMTERKRGTLLVQGQDAPVHGLAAHPSLTRFAVTGKAGLLQLWDYAEKRLLLMRMFDRLSGHTLAFSPSGKFLAIGFTSGLLKVLVGMTLEEVATFKAAAGCITAAAFSHDSTYLATSDTDNCVGVYRLGNPGDEPTAKKEWIFVGKYRGHYKPITGLQFGEGSDGSARLFSCGEDRALVEYDLARSSVQGGIQLRNTSKIEQTGVPTGCVYVPAGAQDAEPHVVTANDQYKLRVIAPGPKSIQRTVVGPTYGGPLTRMLLLSPGESPQPGAPRYLAYATHDKVVGLVQMPLDGNPNKTMGLIAHPGEVSDLVASWDGQWLLTAGGHDRSIHMWNVRPAALVATAKAGGSGIAPFVSQLDGGAQGTVYEEIVDHFYYAQLRAQGEDSTEPRKITGKVPMSELGNMMRSLGFYPSGREIDEMTSEAKAVAQAAGRPADSFTFDEFLALYVNHRPILGVSKEQIADAFAVLATDGSGVLSREALVRVLNSYDEALGADDLSKCLQLLVGSERPEVAIPERVDAKVFAETLLGFQDYGAEAAA</sequence>
<evidence type="ECO:0000256" key="6">
    <source>
        <dbReference type="PROSITE-ProRule" id="PRU00221"/>
    </source>
</evidence>
<dbReference type="InterPro" id="IPR050630">
    <property type="entry name" value="WD_repeat_EMAP"/>
</dbReference>
<dbReference type="EMBL" id="JWZX01003099">
    <property type="protein sequence ID" value="KOO24380.1"/>
    <property type="molecule type" value="Genomic_DNA"/>
</dbReference>
<dbReference type="OrthoDB" id="4899631at2759"/>
<dbReference type="Gene3D" id="1.10.238.10">
    <property type="entry name" value="EF-hand"/>
    <property type="match status" value="1"/>
</dbReference>
<protein>
    <recommendedName>
        <fullName evidence="5">Cilia- and flagella-associated protein 251</fullName>
    </recommendedName>
</protein>
<dbReference type="PROSITE" id="PS50222">
    <property type="entry name" value="EF_HAND_2"/>
    <property type="match status" value="1"/>
</dbReference>
<feature type="repeat" description="WD" evidence="6">
    <location>
        <begin position="663"/>
        <end position="705"/>
    </location>
</feature>
<dbReference type="SUPFAM" id="SSF47473">
    <property type="entry name" value="EF-hand"/>
    <property type="match status" value="1"/>
</dbReference>
<keyword evidence="4" id="KW-0966">Cell projection</keyword>
<dbReference type="GO" id="GO:0005509">
    <property type="term" value="F:calcium ion binding"/>
    <property type="evidence" value="ECO:0007669"/>
    <property type="project" value="InterPro"/>
</dbReference>